<dbReference type="CDD" id="cd12531">
    <property type="entry name" value="RRM3_MEI2_like"/>
    <property type="match status" value="1"/>
</dbReference>
<sequence length="1032" mass="113415">MEMYEDPMWIADYRPPRERMAAHYPSQSPSLAAFALGTGDEEAADVAVEQEDFWGPGSIHVLRARLAHMSQESDAQMQDQRCLDLLDQDETDKEPRFDYSNPAVQHDPQLARSESTLRREDDSWSQELADVPQSTMQVVNELDLSAPSPRDVEEEAGVSWCGNKSLWASSPPTVMASRTSTSTRYQDRYCAASEDADKAWLHSAAQVAMSASRLTPERNFSAVTWSGRSANFGNGSDTPRDGIATSMGGVDMRSNSEAYARDASLFTRESPVADFAPYSYDVRSQGTRGNTNAHSQAERVMMRSKSSPFIPQDANPRLPSLSEEYDSPHRPYMHHFASNGDTGPRGVLHLSASLDPRANLHGASAGLKDDSWMLLRSPSFVSPGQVSPSAEELMGFSTLGLGRSALEREQRQSSMSGLWTTPIRPATIHSGNSIMTTGNVTRGSSVSLRPQYTSVSRSVLVQRAPVRMFPVETIRQECESFGPLREFRVLDADDEGADEEVSNSAWDSVEGDGGSSTRSGRWAAGDLFVSYFDMRHTVSAVRHLKHLDVRFCTLIEECQILTSSGNGDSGSFVSCEAQGGALSQSRECNQGTLVVFNVDPVVKTEVLRSLFMAYGEVKEIRDTTHRRNHKFIEFFDVRDAHRALCALNRTEFNGKKLKIEFSRACGSRGNSAAATSSGGGVSGGGSRSANHLQLSPSLGASEPHCPLTRSQASAAVAHHHQHLQPQQLQQQPGNGNSPMPGPLKRAQTAPSRKLSFSGFAQDLCPASSHTSSTHGYYTDRMIAQGTATPPASPEMSFFRSPLGMAIGERKLPGLQLQPSLSIESIDTMNIAMVSGGRQLQSSNQSAQSMTPERSGNGNGHSRGDISGPRESNSRFSLNIARVLEGKDTRTSLMVRNIPNKYTQRMLLATIEETHRGLFDFFYLPIDFKNRCNVGYAFINFVRPTDIVSFFERFHARKWGKFNSEKICEIAYARIQGKASLVAHFQNSSLMNEDPKCRPVLFNTAGEQEEFPVGSHVRTRRGPCAREGRDHTG</sequence>
<keyword evidence="1 2" id="KW-0694">RNA-binding</keyword>
<dbReference type="Gene3D" id="3.30.70.330">
    <property type="match status" value="1"/>
</dbReference>
<feature type="region of interest" description="Disordered" evidence="3">
    <location>
        <begin position="92"/>
        <end position="133"/>
    </location>
</feature>
<dbReference type="OrthoDB" id="417481at2759"/>
<dbReference type="InterPro" id="IPR035979">
    <property type="entry name" value="RBD_domain_sf"/>
</dbReference>
<dbReference type="PANTHER" id="PTHR23189">
    <property type="entry name" value="RNA RECOGNITION MOTIF-CONTAINING"/>
    <property type="match status" value="1"/>
</dbReference>
<evidence type="ECO:0000256" key="2">
    <source>
        <dbReference type="PROSITE-ProRule" id="PRU00176"/>
    </source>
</evidence>
<name>A0A5J4Z9X1_PORPP</name>
<feature type="compositionally biased region" description="Basic and acidic residues" evidence="3">
    <location>
        <begin position="1023"/>
        <end position="1032"/>
    </location>
</feature>
<comment type="caution">
    <text evidence="5">The sequence shown here is derived from an EMBL/GenBank/DDBJ whole genome shotgun (WGS) entry which is preliminary data.</text>
</comment>
<feature type="region of interest" description="Disordered" evidence="3">
    <location>
        <begin position="670"/>
        <end position="752"/>
    </location>
</feature>
<protein>
    <submittedName>
        <fullName evidence="5">Protein MEI2-like 4</fullName>
    </submittedName>
</protein>
<feature type="region of interest" description="Disordered" evidence="3">
    <location>
        <begin position="1011"/>
        <end position="1032"/>
    </location>
</feature>
<dbReference type="Pfam" id="PF04059">
    <property type="entry name" value="RRM_2"/>
    <property type="match status" value="1"/>
</dbReference>
<dbReference type="InterPro" id="IPR000504">
    <property type="entry name" value="RRM_dom"/>
</dbReference>
<evidence type="ECO:0000259" key="4">
    <source>
        <dbReference type="PROSITE" id="PS50102"/>
    </source>
</evidence>
<evidence type="ECO:0000256" key="3">
    <source>
        <dbReference type="SAM" id="MobiDB-lite"/>
    </source>
</evidence>
<dbReference type="SUPFAM" id="SSF54928">
    <property type="entry name" value="RNA-binding domain, RBD"/>
    <property type="match status" value="1"/>
</dbReference>
<dbReference type="Pfam" id="PF00076">
    <property type="entry name" value="RRM_1"/>
    <property type="match status" value="1"/>
</dbReference>
<feature type="region of interest" description="Disordered" evidence="3">
    <location>
        <begin position="498"/>
        <end position="518"/>
    </location>
</feature>
<dbReference type="SMART" id="SM00360">
    <property type="entry name" value="RRM"/>
    <property type="match status" value="1"/>
</dbReference>
<feature type="compositionally biased region" description="Gly residues" evidence="3">
    <location>
        <begin position="677"/>
        <end position="686"/>
    </location>
</feature>
<feature type="domain" description="RRM" evidence="4">
    <location>
        <begin position="591"/>
        <end position="664"/>
    </location>
</feature>
<dbReference type="AlphaFoldDB" id="A0A5J4Z9X1"/>
<evidence type="ECO:0000313" key="5">
    <source>
        <dbReference type="EMBL" id="KAA8499437.1"/>
    </source>
</evidence>
<organism evidence="5 6">
    <name type="scientific">Porphyridium purpureum</name>
    <name type="common">Red alga</name>
    <name type="synonym">Porphyridium cruentum</name>
    <dbReference type="NCBI Taxonomy" id="35688"/>
    <lineage>
        <taxon>Eukaryota</taxon>
        <taxon>Rhodophyta</taxon>
        <taxon>Bangiophyceae</taxon>
        <taxon>Porphyridiales</taxon>
        <taxon>Porphyridiaceae</taxon>
        <taxon>Porphyridium</taxon>
    </lineage>
</organism>
<gene>
    <name evidence="5" type="ORF">FVE85_7022</name>
</gene>
<feature type="region of interest" description="Disordered" evidence="3">
    <location>
        <begin position="836"/>
        <end position="872"/>
    </location>
</feature>
<dbReference type="InterPro" id="IPR007201">
    <property type="entry name" value="Mei2-like_Rrm_C"/>
</dbReference>
<evidence type="ECO:0000256" key="1">
    <source>
        <dbReference type="ARBA" id="ARBA00022884"/>
    </source>
</evidence>
<dbReference type="PROSITE" id="PS50102">
    <property type="entry name" value="RRM"/>
    <property type="match status" value="1"/>
</dbReference>
<accession>A0A5J4Z9X1</accession>
<feature type="compositionally biased region" description="Polar residues" evidence="3">
    <location>
        <begin position="837"/>
        <end position="855"/>
    </location>
</feature>
<dbReference type="EMBL" id="VRMN01000001">
    <property type="protein sequence ID" value="KAA8499437.1"/>
    <property type="molecule type" value="Genomic_DNA"/>
</dbReference>
<evidence type="ECO:0000313" key="6">
    <source>
        <dbReference type="Proteomes" id="UP000324585"/>
    </source>
</evidence>
<dbReference type="InterPro" id="IPR034454">
    <property type="entry name" value="MEI2-like_RRM3"/>
</dbReference>
<keyword evidence="6" id="KW-1185">Reference proteome</keyword>
<feature type="compositionally biased region" description="Low complexity" evidence="3">
    <location>
        <begin position="723"/>
        <end position="732"/>
    </location>
</feature>
<reference evidence="6" key="1">
    <citation type="journal article" date="2019" name="Nat. Commun.">
        <title>Expansion of phycobilisome linker gene families in mesophilic red algae.</title>
        <authorList>
            <person name="Lee J."/>
            <person name="Kim D."/>
            <person name="Bhattacharya D."/>
            <person name="Yoon H.S."/>
        </authorList>
    </citation>
    <scope>NUCLEOTIDE SEQUENCE [LARGE SCALE GENOMIC DNA]</scope>
    <source>
        <strain evidence="6">CCMP 1328</strain>
    </source>
</reference>
<proteinExistence type="predicted"/>
<dbReference type="Proteomes" id="UP000324585">
    <property type="component" value="Unassembled WGS sequence"/>
</dbReference>
<dbReference type="InterPro" id="IPR012677">
    <property type="entry name" value="Nucleotide-bd_a/b_plait_sf"/>
</dbReference>
<dbReference type="GO" id="GO:0003723">
    <property type="term" value="F:RNA binding"/>
    <property type="evidence" value="ECO:0007669"/>
    <property type="project" value="UniProtKB-UniRule"/>
</dbReference>